<dbReference type="PANTHER" id="PTHR23177">
    <property type="entry name" value="MKIAA1688 PROTEIN"/>
    <property type="match status" value="1"/>
</dbReference>
<dbReference type="CDD" id="cd00159">
    <property type="entry name" value="RhoGAP"/>
    <property type="match status" value="1"/>
</dbReference>
<sequence>MAKVVALSNGCRGGGRQESGCGHGRSSGRDQVSVIELVMAALRKSIVACRVYGGEEDVISNAVHQKMEIGYPTDVKHVTHVTFDRFNGFLGLPVELEVEIPTPVPSASASVFGVSPESMQCGYDSRGNSVPSILLLMQDRLYDQNGLMAEGIFRINPENSREEYVMEQLNNGIVPDDIDVHCLAGLIKAWFRELPIGILDGISPEEVVKCNDDDDDFLKLIKVLEPTQAALLNWAVELMADVVQEEQFNKMNARNIAMVFAPNMTQMSDPLTALMHAVQVMNLLKSLILKKLHERSQFLEEEDGCSDDEVDDEDDGCSYDDEDDICSKGSCYNDVNSPSSSENSECNDNKCNGSDGDDDYSSNSDIDDDIPMRGENLKFYLVEWKDDDDDEEEMKN</sequence>
<evidence type="ECO:0000313" key="5">
    <source>
        <dbReference type="EMBL" id="KMZ74339.1"/>
    </source>
</evidence>
<feature type="region of interest" description="Disordered" evidence="2">
    <location>
        <begin position="300"/>
        <end position="319"/>
    </location>
</feature>
<dbReference type="InterPro" id="IPR044785">
    <property type="entry name" value="RopGAP1-5"/>
</dbReference>
<evidence type="ECO:0000259" key="4">
    <source>
        <dbReference type="PROSITE" id="PS50238"/>
    </source>
</evidence>
<dbReference type="GO" id="GO:0005096">
    <property type="term" value="F:GTPase activator activity"/>
    <property type="evidence" value="ECO:0007669"/>
    <property type="project" value="UniProtKB-KW"/>
</dbReference>
<dbReference type="Gene3D" id="1.10.555.10">
    <property type="entry name" value="Rho GTPase activation protein"/>
    <property type="match status" value="1"/>
</dbReference>
<evidence type="ECO:0000259" key="3">
    <source>
        <dbReference type="PROSITE" id="PS50108"/>
    </source>
</evidence>
<evidence type="ECO:0000256" key="1">
    <source>
        <dbReference type="ARBA" id="ARBA00022468"/>
    </source>
</evidence>
<dbReference type="InterPro" id="IPR008936">
    <property type="entry name" value="Rho_GTPase_activation_prot"/>
</dbReference>
<evidence type="ECO:0000313" key="6">
    <source>
        <dbReference type="Proteomes" id="UP000036987"/>
    </source>
</evidence>
<feature type="region of interest" description="Disordered" evidence="2">
    <location>
        <begin position="8"/>
        <end position="28"/>
    </location>
</feature>
<feature type="compositionally biased region" description="Gly residues" evidence="2">
    <location>
        <begin position="11"/>
        <end position="25"/>
    </location>
</feature>
<dbReference type="SUPFAM" id="SSF48350">
    <property type="entry name" value="GTPase activation domain, GAP"/>
    <property type="match status" value="1"/>
</dbReference>
<feature type="compositionally biased region" description="Low complexity" evidence="2">
    <location>
        <begin position="333"/>
        <end position="354"/>
    </location>
</feature>
<reference evidence="6" key="1">
    <citation type="journal article" date="2016" name="Nature">
        <title>The genome of the seagrass Zostera marina reveals angiosperm adaptation to the sea.</title>
        <authorList>
            <person name="Olsen J.L."/>
            <person name="Rouze P."/>
            <person name="Verhelst B."/>
            <person name="Lin Y.-C."/>
            <person name="Bayer T."/>
            <person name="Collen J."/>
            <person name="Dattolo E."/>
            <person name="De Paoli E."/>
            <person name="Dittami S."/>
            <person name="Maumus F."/>
            <person name="Michel G."/>
            <person name="Kersting A."/>
            <person name="Lauritano C."/>
            <person name="Lohaus R."/>
            <person name="Toepel M."/>
            <person name="Tonon T."/>
            <person name="Vanneste K."/>
            <person name="Amirebrahimi M."/>
            <person name="Brakel J."/>
            <person name="Bostroem C."/>
            <person name="Chovatia M."/>
            <person name="Grimwood J."/>
            <person name="Jenkins J.W."/>
            <person name="Jueterbock A."/>
            <person name="Mraz A."/>
            <person name="Stam W.T."/>
            <person name="Tice H."/>
            <person name="Bornberg-Bauer E."/>
            <person name="Green P.J."/>
            <person name="Pearson G.A."/>
            <person name="Procaccini G."/>
            <person name="Duarte C.M."/>
            <person name="Schmutz J."/>
            <person name="Reusch T.B.H."/>
            <person name="Van de Peer Y."/>
        </authorList>
    </citation>
    <scope>NUCLEOTIDE SEQUENCE [LARGE SCALE GENOMIC DNA]</scope>
    <source>
        <strain evidence="6">cv. Finnish</strain>
    </source>
</reference>
<proteinExistence type="predicted"/>
<dbReference type="OMA" id="SSVHHME"/>
<dbReference type="SMART" id="SM00285">
    <property type="entry name" value="PBD"/>
    <property type="match status" value="1"/>
</dbReference>
<dbReference type="InterPro" id="IPR000095">
    <property type="entry name" value="CRIB_dom"/>
</dbReference>
<dbReference type="InterPro" id="IPR000198">
    <property type="entry name" value="RhoGAP_dom"/>
</dbReference>
<name>A0A0K9PZI3_ZOSMR</name>
<keyword evidence="6" id="KW-1185">Reference proteome</keyword>
<dbReference type="AlphaFoldDB" id="A0A0K9PZI3"/>
<dbReference type="PANTHER" id="PTHR23177:SF35">
    <property type="entry name" value="RHO GTPASE-ACTIVATING PROTEIN GACA"/>
    <property type="match status" value="1"/>
</dbReference>
<feature type="domain" description="Rho-GAP" evidence="4">
    <location>
        <begin position="117"/>
        <end position="296"/>
    </location>
</feature>
<comment type="caution">
    <text evidence="5">The sequence shown here is derived from an EMBL/GenBank/DDBJ whole genome shotgun (WGS) entry which is preliminary data.</text>
</comment>
<gene>
    <name evidence="5" type="ORF">ZOSMA_12G00230</name>
</gene>
<accession>A0A0K9PZI3</accession>
<dbReference type="GO" id="GO:0007165">
    <property type="term" value="P:signal transduction"/>
    <property type="evidence" value="ECO:0007669"/>
    <property type="project" value="InterPro"/>
</dbReference>
<dbReference type="Pfam" id="PF00786">
    <property type="entry name" value="PBD"/>
    <property type="match status" value="1"/>
</dbReference>
<organism evidence="5 6">
    <name type="scientific">Zostera marina</name>
    <name type="common">Eelgrass</name>
    <dbReference type="NCBI Taxonomy" id="29655"/>
    <lineage>
        <taxon>Eukaryota</taxon>
        <taxon>Viridiplantae</taxon>
        <taxon>Streptophyta</taxon>
        <taxon>Embryophyta</taxon>
        <taxon>Tracheophyta</taxon>
        <taxon>Spermatophyta</taxon>
        <taxon>Magnoliopsida</taxon>
        <taxon>Liliopsida</taxon>
        <taxon>Zosteraceae</taxon>
        <taxon>Zostera</taxon>
    </lineage>
</organism>
<keyword evidence="1" id="KW-0343">GTPase activation</keyword>
<dbReference type="SMART" id="SM00324">
    <property type="entry name" value="RhoGAP"/>
    <property type="match status" value="1"/>
</dbReference>
<dbReference type="PROSITE" id="PS50108">
    <property type="entry name" value="CRIB"/>
    <property type="match status" value="1"/>
</dbReference>
<dbReference type="PROSITE" id="PS50238">
    <property type="entry name" value="RHOGAP"/>
    <property type="match status" value="1"/>
</dbReference>
<dbReference type="OrthoDB" id="185175at2759"/>
<feature type="region of interest" description="Disordered" evidence="2">
    <location>
        <begin position="325"/>
        <end position="372"/>
    </location>
</feature>
<dbReference type="Proteomes" id="UP000036987">
    <property type="component" value="Unassembled WGS sequence"/>
</dbReference>
<evidence type="ECO:0000256" key="2">
    <source>
        <dbReference type="SAM" id="MobiDB-lite"/>
    </source>
</evidence>
<dbReference type="CDD" id="cd00132">
    <property type="entry name" value="CRIB"/>
    <property type="match status" value="1"/>
</dbReference>
<feature type="domain" description="CRIB" evidence="3">
    <location>
        <begin position="69"/>
        <end position="82"/>
    </location>
</feature>
<dbReference type="STRING" id="29655.A0A0K9PZI3"/>
<dbReference type="Pfam" id="PF00620">
    <property type="entry name" value="RhoGAP"/>
    <property type="match status" value="1"/>
</dbReference>
<dbReference type="EMBL" id="LFYR01000338">
    <property type="protein sequence ID" value="KMZ74339.1"/>
    <property type="molecule type" value="Genomic_DNA"/>
</dbReference>
<feature type="compositionally biased region" description="Acidic residues" evidence="2">
    <location>
        <begin position="355"/>
        <end position="369"/>
    </location>
</feature>
<dbReference type="Gene3D" id="3.90.810.10">
    <property type="entry name" value="CRIB domain"/>
    <property type="match status" value="1"/>
</dbReference>
<dbReference type="InterPro" id="IPR036936">
    <property type="entry name" value="CRIB_dom_sf"/>
</dbReference>
<protein>
    <submittedName>
        <fullName evidence="5">Rho GTPase-activating protein</fullName>
    </submittedName>
</protein>